<dbReference type="GO" id="GO:0034722">
    <property type="term" value="F:gamma-glutamyl-peptidase activity"/>
    <property type="evidence" value="ECO:0007669"/>
    <property type="project" value="UniProtKB-UniRule"/>
</dbReference>
<accession>A0AA88GLA0</accession>
<dbReference type="SUPFAM" id="SSF52317">
    <property type="entry name" value="Class I glutamine amidotransferase-like"/>
    <property type="match status" value="1"/>
</dbReference>
<keyword evidence="5" id="KW-0732">Signal</keyword>
<evidence type="ECO:0000256" key="5">
    <source>
        <dbReference type="ARBA" id="ARBA00022729"/>
    </source>
</evidence>
<dbReference type="InterPro" id="IPR015527">
    <property type="entry name" value="Pept_C26_g-glut_hydrolase"/>
</dbReference>
<keyword evidence="4" id="KW-0964">Secreted</keyword>
<evidence type="ECO:0000256" key="6">
    <source>
        <dbReference type="ARBA" id="ARBA00022801"/>
    </source>
</evidence>
<dbReference type="FunFam" id="3.40.50.880:FF:000024">
    <property type="entry name" value="Folate gamma-glutamyl hydrolase"/>
    <property type="match status" value="1"/>
</dbReference>
<dbReference type="InterPro" id="IPR029062">
    <property type="entry name" value="Class_I_gatase-like"/>
</dbReference>
<evidence type="ECO:0000256" key="8">
    <source>
        <dbReference type="PROSITE-ProRule" id="PRU00607"/>
    </source>
</evidence>
<evidence type="ECO:0000256" key="1">
    <source>
        <dbReference type="ARBA" id="ARBA00004239"/>
    </source>
</evidence>
<evidence type="ECO:0000313" key="9">
    <source>
        <dbReference type="EMBL" id="KAG2379487.1"/>
    </source>
</evidence>
<feature type="active site" description="Nucleophile" evidence="7 8">
    <location>
        <position position="156"/>
    </location>
</feature>
<evidence type="ECO:0000256" key="2">
    <source>
        <dbReference type="ARBA" id="ARBA00011083"/>
    </source>
</evidence>
<comment type="subcellular location">
    <subcellularLocation>
        <location evidence="1">Secreted</location>
        <location evidence="1">Extracellular space</location>
    </subcellularLocation>
</comment>
<comment type="similarity">
    <text evidence="2">Belongs to the peptidase C26 family.</text>
</comment>
<proteinExistence type="inferred from homology"/>
<gene>
    <name evidence="9" type="ORF">C9374_006604</name>
</gene>
<organism evidence="9 10">
    <name type="scientific">Naegleria lovaniensis</name>
    <name type="common">Amoeba</name>
    <dbReference type="NCBI Taxonomy" id="51637"/>
    <lineage>
        <taxon>Eukaryota</taxon>
        <taxon>Discoba</taxon>
        <taxon>Heterolobosea</taxon>
        <taxon>Tetramitia</taxon>
        <taxon>Eutetramitia</taxon>
        <taxon>Vahlkampfiidae</taxon>
        <taxon>Naegleria</taxon>
    </lineage>
</organism>
<dbReference type="Pfam" id="PF07722">
    <property type="entry name" value="Peptidase_C26"/>
    <property type="match status" value="1"/>
</dbReference>
<dbReference type="RefSeq" id="XP_044546749.1">
    <property type="nucleotide sequence ID" value="XM_044696483.1"/>
</dbReference>
<dbReference type="PANTHER" id="PTHR11315">
    <property type="entry name" value="PROTEASE FAMILY C26 GAMMA-GLUTAMYL HYDROLASE"/>
    <property type="match status" value="1"/>
</dbReference>
<feature type="active site" description="Proton donor" evidence="7">
    <location>
        <position position="273"/>
    </location>
</feature>
<dbReference type="GO" id="GO:0005773">
    <property type="term" value="C:vacuole"/>
    <property type="evidence" value="ECO:0007669"/>
    <property type="project" value="TreeGrafter"/>
</dbReference>
<dbReference type="EC" id="3.4.19.9" evidence="3 8"/>
<keyword evidence="6 8" id="KW-0378">Hydrolase</keyword>
<evidence type="ECO:0000256" key="3">
    <source>
        <dbReference type="ARBA" id="ARBA00012886"/>
    </source>
</evidence>
<name>A0AA88GLA0_NAELO</name>
<dbReference type="Gene3D" id="3.40.50.880">
    <property type="match status" value="1"/>
</dbReference>
<evidence type="ECO:0000313" key="10">
    <source>
        <dbReference type="Proteomes" id="UP000816034"/>
    </source>
</evidence>
<dbReference type="InterPro" id="IPR011697">
    <property type="entry name" value="Peptidase_C26"/>
</dbReference>
<evidence type="ECO:0000256" key="7">
    <source>
        <dbReference type="PIRSR" id="PIRSR615527-1"/>
    </source>
</evidence>
<protein>
    <recommendedName>
        <fullName evidence="3 8">folate gamma-glutamyl hydrolase</fullName>
        <ecNumber evidence="3 8">3.4.19.9</ecNumber>
    </recommendedName>
</protein>
<dbReference type="GO" id="GO:0046900">
    <property type="term" value="P:tetrahydrofolylpolyglutamate metabolic process"/>
    <property type="evidence" value="ECO:0007669"/>
    <property type="project" value="TreeGrafter"/>
</dbReference>
<comment type="catalytic activity">
    <reaction evidence="8">
        <text>(6S)-5,6,7,8-tetrahydrofolyl-(gamma-L-Glu)(n) + (n-1) H2O = (6S)-5,6,7,8-tetrahydrofolate + (n-1) L-glutamate</text>
        <dbReference type="Rhea" id="RHEA:56784"/>
        <dbReference type="Rhea" id="RHEA-COMP:14738"/>
        <dbReference type="ChEBI" id="CHEBI:15377"/>
        <dbReference type="ChEBI" id="CHEBI:29985"/>
        <dbReference type="ChEBI" id="CHEBI:57453"/>
        <dbReference type="ChEBI" id="CHEBI:141005"/>
        <dbReference type="EC" id="3.4.19.9"/>
    </reaction>
</comment>
<dbReference type="PROSITE" id="PS51273">
    <property type="entry name" value="GATASE_TYPE_1"/>
    <property type="match status" value="1"/>
</dbReference>
<dbReference type="PROSITE" id="PS51275">
    <property type="entry name" value="PEPTIDASE_C26_GGH"/>
    <property type="match status" value="1"/>
</dbReference>
<dbReference type="PANTHER" id="PTHR11315:SF0">
    <property type="entry name" value="FOLATE GAMMA-GLUTAMYL HYDROLASE"/>
    <property type="match status" value="1"/>
</dbReference>
<dbReference type="Proteomes" id="UP000816034">
    <property type="component" value="Unassembled WGS sequence"/>
</dbReference>
<comment type="caution">
    <text evidence="9">The sequence shown here is derived from an EMBL/GenBank/DDBJ whole genome shotgun (WGS) entry which is preliminary data.</text>
</comment>
<feature type="active site" evidence="8">
    <location>
        <position position="273"/>
    </location>
</feature>
<dbReference type="EMBL" id="PYSW02000028">
    <property type="protein sequence ID" value="KAG2379487.1"/>
    <property type="molecule type" value="Genomic_DNA"/>
</dbReference>
<reference evidence="9 10" key="1">
    <citation type="journal article" date="2018" name="BMC Genomics">
        <title>The genome of Naegleria lovaniensis, the basis for a comparative approach to unravel pathogenicity factors of the human pathogenic amoeba N. fowleri.</title>
        <authorList>
            <person name="Liechti N."/>
            <person name="Schurch N."/>
            <person name="Bruggmann R."/>
            <person name="Wittwer M."/>
        </authorList>
    </citation>
    <scope>NUCLEOTIDE SEQUENCE [LARGE SCALE GENOMIC DNA]</scope>
    <source>
        <strain evidence="9 10">ATCC 30569</strain>
    </source>
</reference>
<evidence type="ECO:0000256" key="4">
    <source>
        <dbReference type="ARBA" id="ARBA00022525"/>
    </source>
</evidence>
<dbReference type="GO" id="GO:0005576">
    <property type="term" value="C:extracellular region"/>
    <property type="evidence" value="ECO:0007669"/>
    <property type="project" value="UniProtKB-SubCell"/>
</dbReference>
<keyword evidence="10" id="KW-1185">Reference proteome</keyword>
<sequence>MTTPNSLVKSSLITAFLALVILSFCSSTFLHAFPINSFRARGSSAAINDRPIIGIMAQPTGSTLGRFGKTYIAASYVKWIESGGARVVPIPYNLPESELRRLFESLNGVVFPGGGTDLTNDDGSWTPYLKSLGLFVNWSIQSFNNGGDYFPIWGTCLGMQSLSIILSGNPYILEGGFDSYNISMPLNFTHSIPETRQISRIFNTCPLSYMTTLTTKAVTLNNHHYGVPIANWNSNQKINTENNLLATNRDRKGREFVSLFENKRYPFFASQFHPEKIAFEWCHEDIDHSYDSLLANQYFSQFFVNECRKSQHHFKTESDELRALIYNYTPVYTYPVEPDFAQCYFF</sequence>
<dbReference type="AlphaFoldDB" id="A0AA88GLA0"/>
<dbReference type="GeneID" id="68099058"/>